<comment type="caution">
    <text evidence="3">The sequence shown here is derived from an EMBL/GenBank/DDBJ whole genome shotgun (WGS) entry which is preliminary data.</text>
</comment>
<sequence>MEQLRQDQRRGRGQVENEAVAEPNLVEIVAQLQRQVQQQQALINNLQANANRVEVPIDPPAAQPVQNRGVQAATNHESLLNFMDLTDNEKVKCASYCLMDDARIWEHYDEFNNFRQGNLSVTEAVKRFNQLARLCPHMVPNEQERLRRMIGMLKPEIAVIVDSGTALPTTTAECVKCALRAEYHLNKQKESQPRQNEVPKNNNNNQNRGNFGNQGKSQGGQWNNNKRKGNFSNQRNHNNLPYGHKSMLWLWTRGSSFQGLSEQDLPALPAKTTEKPTSSAPQYAGRS</sequence>
<dbReference type="EMBL" id="BTGU01007289">
    <property type="protein sequence ID" value="GMN30449.1"/>
    <property type="molecule type" value="Genomic_DNA"/>
</dbReference>
<feature type="region of interest" description="Disordered" evidence="1">
    <location>
        <begin position="186"/>
        <end position="239"/>
    </location>
</feature>
<evidence type="ECO:0000259" key="2">
    <source>
        <dbReference type="Pfam" id="PF03732"/>
    </source>
</evidence>
<feature type="compositionally biased region" description="Low complexity" evidence="1">
    <location>
        <begin position="201"/>
        <end position="215"/>
    </location>
</feature>
<protein>
    <recommendedName>
        <fullName evidence="2">Retrotransposon gag domain-containing protein</fullName>
    </recommendedName>
</protein>
<dbReference type="Proteomes" id="UP001187192">
    <property type="component" value="Unassembled WGS sequence"/>
</dbReference>
<gene>
    <name evidence="3" type="ORF">TIFTF001_049620</name>
</gene>
<feature type="region of interest" description="Disordered" evidence="1">
    <location>
        <begin position="262"/>
        <end position="287"/>
    </location>
</feature>
<name>A0AA87Z5B5_FICCA</name>
<proteinExistence type="predicted"/>
<evidence type="ECO:0000313" key="4">
    <source>
        <dbReference type="Proteomes" id="UP001187192"/>
    </source>
</evidence>
<organism evidence="3 4">
    <name type="scientific">Ficus carica</name>
    <name type="common">Common fig</name>
    <dbReference type="NCBI Taxonomy" id="3494"/>
    <lineage>
        <taxon>Eukaryota</taxon>
        <taxon>Viridiplantae</taxon>
        <taxon>Streptophyta</taxon>
        <taxon>Embryophyta</taxon>
        <taxon>Tracheophyta</taxon>
        <taxon>Spermatophyta</taxon>
        <taxon>Magnoliopsida</taxon>
        <taxon>eudicotyledons</taxon>
        <taxon>Gunneridae</taxon>
        <taxon>Pentapetalae</taxon>
        <taxon>rosids</taxon>
        <taxon>fabids</taxon>
        <taxon>Rosales</taxon>
        <taxon>Moraceae</taxon>
        <taxon>Ficeae</taxon>
        <taxon>Ficus</taxon>
    </lineage>
</organism>
<evidence type="ECO:0000313" key="3">
    <source>
        <dbReference type="EMBL" id="GMN30449.1"/>
    </source>
</evidence>
<dbReference type="InterPro" id="IPR005162">
    <property type="entry name" value="Retrotrans_gag_dom"/>
</dbReference>
<accession>A0AA87Z5B5</accession>
<reference evidence="3" key="1">
    <citation type="submission" date="2023-07" db="EMBL/GenBank/DDBJ databases">
        <title>draft genome sequence of fig (Ficus carica).</title>
        <authorList>
            <person name="Takahashi T."/>
            <person name="Nishimura K."/>
        </authorList>
    </citation>
    <scope>NUCLEOTIDE SEQUENCE</scope>
</reference>
<feature type="compositionally biased region" description="Polar residues" evidence="1">
    <location>
        <begin position="219"/>
        <end position="239"/>
    </location>
</feature>
<dbReference type="Pfam" id="PF03732">
    <property type="entry name" value="Retrotrans_gag"/>
    <property type="match status" value="1"/>
</dbReference>
<evidence type="ECO:0000256" key="1">
    <source>
        <dbReference type="SAM" id="MobiDB-lite"/>
    </source>
</evidence>
<dbReference type="AlphaFoldDB" id="A0AA87Z5B5"/>
<keyword evidence="4" id="KW-1185">Reference proteome</keyword>
<feature type="domain" description="Retrotransposon gag" evidence="2">
    <location>
        <begin position="103"/>
        <end position="153"/>
    </location>
</feature>